<proteinExistence type="predicted"/>
<keyword evidence="3" id="KW-1185">Reference proteome</keyword>
<dbReference type="Proteomes" id="UP001500051">
    <property type="component" value="Unassembled WGS sequence"/>
</dbReference>
<evidence type="ECO:0000313" key="2">
    <source>
        <dbReference type="EMBL" id="GAA3697542.1"/>
    </source>
</evidence>
<accession>A0ABP7D267</accession>
<sequence>MARAHSGAGSAGFQTTVSPAISARAVFHAYTATGKLKAEMIPTTPSGCQVSANRWPGRSEEMVSPNS</sequence>
<evidence type="ECO:0000313" key="3">
    <source>
        <dbReference type="Proteomes" id="UP001500051"/>
    </source>
</evidence>
<organism evidence="2 3">
    <name type="scientific">Microlunatus aurantiacus</name>
    <dbReference type="NCBI Taxonomy" id="446786"/>
    <lineage>
        <taxon>Bacteria</taxon>
        <taxon>Bacillati</taxon>
        <taxon>Actinomycetota</taxon>
        <taxon>Actinomycetes</taxon>
        <taxon>Propionibacteriales</taxon>
        <taxon>Propionibacteriaceae</taxon>
        <taxon>Microlunatus</taxon>
    </lineage>
</organism>
<reference evidence="3" key="1">
    <citation type="journal article" date="2019" name="Int. J. Syst. Evol. Microbiol.">
        <title>The Global Catalogue of Microorganisms (GCM) 10K type strain sequencing project: providing services to taxonomists for standard genome sequencing and annotation.</title>
        <authorList>
            <consortium name="The Broad Institute Genomics Platform"/>
            <consortium name="The Broad Institute Genome Sequencing Center for Infectious Disease"/>
            <person name="Wu L."/>
            <person name="Ma J."/>
        </authorList>
    </citation>
    <scope>NUCLEOTIDE SEQUENCE [LARGE SCALE GENOMIC DNA]</scope>
    <source>
        <strain evidence="3">JCM 16548</strain>
    </source>
</reference>
<comment type="caution">
    <text evidence="2">The sequence shown here is derived from an EMBL/GenBank/DDBJ whole genome shotgun (WGS) entry which is preliminary data.</text>
</comment>
<protein>
    <submittedName>
        <fullName evidence="2">Uncharacterized protein</fullName>
    </submittedName>
</protein>
<evidence type="ECO:0000256" key="1">
    <source>
        <dbReference type="SAM" id="MobiDB-lite"/>
    </source>
</evidence>
<dbReference type="EMBL" id="BAAAYX010000003">
    <property type="protein sequence ID" value="GAA3697542.1"/>
    <property type="molecule type" value="Genomic_DNA"/>
</dbReference>
<feature type="region of interest" description="Disordered" evidence="1">
    <location>
        <begin position="47"/>
        <end position="67"/>
    </location>
</feature>
<gene>
    <name evidence="2" type="ORF">GCM10022204_11990</name>
</gene>
<name>A0ABP7D267_9ACTN</name>